<comment type="caution">
    <text evidence="2">The sequence shown here is derived from an EMBL/GenBank/DDBJ whole genome shotgun (WGS) entry which is preliminary data.</text>
</comment>
<organism evidence="2 3">
    <name type="scientific">Volvox reticuliferus</name>
    <dbReference type="NCBI Taxonomy" id="1737510"/>
    <lineage>
        <taxon>Eukaryota</taxon>
        <taxon>Viridiplantae</taxon>
        <taxon>Chlorophyta</taxon>
        <taxon>core chlorophytes</taxon>
        <taxon>Chlorophyceae</taxon>
        <taxon>CS clade</taxon>
        <taxon>Chlamydomonadales</taxon>
        <taxon>Volvocaceae</taxon>
        <taxon>Volvox</taxon>
    </lineage>
</organism>
<feature type="region of interest" description="Disordered" evidence="1">
    <location>
        <begin position="49"/>
        <end position="74"/>
    </location>
</feature>
<accession>A0A8J4CQF5</accession>
<dbReference type="EMBL" id="BNCP01000042">
    <property type="protein sequence ID" value="GIL87889.1"/>
    <property type="molecule type" value="Genomic_DNA"/>
</dbReference>
<evidence type="ECO:0000313" key="2">
    <source>
        <dbReference type="EMBL" id="GIL87889.1"/>
    </source>
</evidence>
<proteinExistence type="predicted"/>
<reference evidence="2" key="1">
    <citation type="journal article" date="2021" name="Proc. Natl. Acad. Sci. U.S.A.">
        <title>Three genomes in the algal genus Volvox reveal the fate of a haploid sex-determining region after a transition to homothallism.</title>
        <authorList>
            <person name="Yamamoto K."/>
            <person name="Hamaji T."/>
            <person name="Kawai-Toyooka H."/>
            <person name="Matsuzaki R."/>
            <person name="Takahashi F."/>
            <person name="Nishimura Y."/>
            <person name="Kawachi M."/>
            <person name="Noguchi H."/>
            <person name="Minakuchi Y."/>
            <person name="Umen J.G."/>
            <person name="Toyoda A."/>
            <person name="Nozaki H."/>
        </authorList>
    </citation>
    <scope>NUCLEOTIDE SEQUENCE</scope>
    <source>
        <strain evidence="2">NIES-3786</strain>
    </source>
</reference>
<name>A0A8J4CQF5_9CHLO</name>
<feature type="non-terminal residue" evidence="2">
    <location>
        <position position="121"/>
    </location>
</feature>
<keyword evidence="3" id="KW-1185">Reference proteome</keyword>
<gene>
    <name evidence="2" type="ORF">Vretifemale_15934</name>
</gene>
<dbReference type="AlphaFoldDB" id="A0A8J4CQF5"/>
<protein>
    <submittedName>
        <fullName evidence="2">Uncharacterized protein</fullName>
    </submittedName>
</protein>
<evidence type="ECO:0000256" key="1">
    <source>
        <dbReference type="SAM" id="MobiDB-lite"/>
    </source>
</evidence>
<feature type="non-terminal residue" evidence="2">
    <location>
        <position position="1"/>
    </location>
</feature>
<sequence length="121" mass="13369">LDPVVNIRIVPLANEHDYQTDMFNSEFLAILQGIPLLRFSAWMLTSGDPSNPRLSPRDWAARTTPNHSSQVRDSDGVAVEHMVQLANTVGANMWISLPRAANESDPYIYGIVSYIAANLSS</sequence>
<dbReference type="Proteomes" id="UP000747110">
    <property type="component" value="Unassembled WGS sequence"/>
</dbReference>
<evidence type="ECO:0000313" key="3">
    <source>
        <dbReference type="Proteomes" id="UP000747110"/>
    </source>
</evidence>